<feature type="non-terminal residue" evidence="1">
    <location>
        <position position="59"/>
    </location>
</feature>
<evidence type="ECO:0000313" key="1">
    <source>
        <dbReference type="EMBL" id="KAF8870013.1"/>
    </source>
</evidence>
<keyword evidence="2" id="KW-1185">Reference proteome</keyword>
<dbReference type="OrthoDB" id="3059545at2759"/>
<accession>A0A9P5N6V8</accession>
<gene>
    <name evidence="1" type="ORF">CPB84DRAFT_1642242</name>
</gene>
<name>A0A9P5N6V8_GYMJU</name>
<comment type="caution">
    <text evidence="1">The sequence shown here is derived from an EMBL/GenBank/DDBJ whole genome shotgun (WGS) entry which is preliminary data.</text>
</comment>
<dbReference type="EMBL" id="JADNYJ010000384">
    <property type="protein sequence ID" value="KAF8870013.1"/>
    <property type="molecule type" value="Genomic_DNA"/>
</dbReference>
<proteinExistence type="predicted"/>
<organism evidence="1 2">
    <name type="scientific">Gymnopilus junonius</name>
    <name type="common">Spectacular rustgill mushroom</name>
    <name type="synonym">Gymnopilus spectabilis subsp. junonius</name>
    <dbReference type="NCBI Taxonomy" id="109634"/>
    <lineage>
        <taxon>Eukaryota</taxon>
        <taxon>Fungi</taxon>
        <taxon>Dikarya</taxon>
        <taxon>Basidiomycota</taxon>
        <taxon>Agaricomycotina</taxon>
        <taxon>Agaricomycetes</taxon>
        <taxon>Agaricomycetidae</taxon>
        <taxon>Agaricales</taxon>
        <taxon>Agaricineae</taxon>
        <taxon>Hymenogastraceae</taxon>
        <taxon>Gymnopilus</taxon>
    </lineage>
</organism>
<evidence type="ECO:0000313" key="2">
    <source>
        <dbReference type="Proteomes" id="UP000724874"/>
    </source>
</evidence>
<dbReference type="AlphaFoldDB" id="A0A9P5N6V8"/>
<reference evidence="1" key="1">
    <citation type="submission" date="2020-11" db="EMBL/GenBank/DDBJ databases">
        <authorList>
            <consortium name="DOE Joint Genome Institute"/>
            <person name="Ahrendt S."/>
            <person name="Riley R."/>
            <person name="Andreopoulos W."/>
            <person name="LaButti K."/>
            <person name="Pangilinan J."/>
            <person name="Ruiz-duenas F.J."/>
            <person name="Barrasa J.M."/>
            <person name="Sanchez-Garcia M."/>
            <person name="Camarero S."/>
            <person name="Miyauchi S."/>
            <person name="Serrano A."/>
            <person name="Linde D."/>
            <person name="Babiker R."/>
            <person name="Drula E."/>
            <person name="Ayuso-Fernandez I."/>
            <person name="Pacheco R."/>
            <person name="Padilla G."/>
            <person name="Ferreira P."/>
            <person name="Barriuso J."/>
            <person name="Kellner H."/>
            <person name="Castanera R."/>
            <person name="Alfaro M."/>
            <person name="Ramirez L."/>
            <person name="Pisabarro A.G."/>
            <person name="Kuo A."/>
            <person name="Tritt A."/>
            <person name="Lipzen A."/>
            <person name="He G."/>
            <person name="Yan M."/>
            <person name="Ng V."/>
            <person name="Cullen D."/>
            <person name="Martin F."/>
            <person name="Rosso M.-N."/>
            <person name="Henrissat B."/>
            <person name="Hibbett D."/>
            <person name="Martinez A.T."/>
            <person name="Grigoriev I.V."/>
        </authorList>
    </citation>
    <scope>NUCLEOTIDE SEQUENCE</scope>
    <source>
        <strain evidence="1">AH 44721</strain>
    </source>
</reference>
<sequence length="59" mass="6928">EQQVPYSLDGLWHHLAQVTEARNFLHRDVNARQKHLESSIYELAVESLQHQQEVFSEKG</sequence>
<dbReference type="Proteomes" id="UP000724874">
    <property type="component" value="Unassembled WGS sequence"/>
</dbReference>
<protein>
    <submittedName>
        <fullName evidence="1">Uncharacterized protein</fullName>
    </submittedName>
</protein>
<feature type="non-terminal residue" evidence="1">
    <location>
        <position position="1"/>
    </location>
</feature>